<dbReference type="AlphaFoldDB" id="A0A6P7GDE2"/>
<dbReference type="CDD" id="cd23992">
    <property type="entry name" value="PBP_GOBP"/>
    <property type="match status" value="1"/>
</dbReference>
<dbReference type="GO" id="GO:0005549">
    <property type="term" value="F:odorant binding"/>
    <property type="evidence" value="ECO:0007669"/>
    <property type="project" value="InterPro"/>
</dbReference>
<dbReference type="Pfam" id="PF01395">
    <property type="entry name" value="PBP_GOBP"/>
    <property type="match status" value="1"/>
</dbReference>
<dbReference type="SUPFAM" id="SSF47565">
    <property type="entry name" value="Insect pheromone/odorant-binding proteins"/>
    <property type="match status" value="1"/>
</dbReference>
<feature type="signal peptide" evidence="1">
    <location>
        <begin position="1"/>
        <end position="16"/>
    </location>
</feature>
<feature type="chain" id="PRO_5028250065" evidence="1">
    <location>
        <begin position="17"/>
        <end position="125"/>
    </location>
</feature>
<accession>A0A6P7GDE2</accession>
<name>A0A6P7GDE2_DIAVI</name>
<dbReference type="Gene3D" id="1.10.238.20">
    <property type="entry name" value="Pheromone/general odorant binding protein domain"/>
    <property type="match status" value="1"/>
</dbReference>
<evidence type="ECO:0000256" key="1">
    <source>
        <dbReference type="SAM" id="SignalP"/>
    </source>
</evidence>
<keyword evidence="1" id="KW-0732">Signal</keyword>
<protein>
    <submittedName>
        <fullName evidence="2">Uncharacterized protein LOC114340887</fullName>
    </submittedName>
</protein>
<gene>
    <name evidence="2" type="primary">LOC114340887</name>
</gene>
<dbReference type="InParanoid" id="A0A6P7GDE2"/>
<reference evidence="2" key="1">
    <citation type="submission" date="2025-08" db="UniProtKB">
        <authorList>
            <consortium name="RefSeq"/>
        </authorList>
    </citation>
    <scope>IDENTIFICATION</scope>
    <source>
        <tissue evidence="2">Whole insect</tissue>
    </source>
</reference>
<sequence length="125" mass="13801">MKSFVVLLVIYLQVWAGDTYSDLGQAIQECGAGRGGANEVKEPMDLQKHGATIFCMLNKGGIVNENGDMIENNVREIYYRKVSATEKEVDAVIQKCGTKNGKTREEVAFNLFICLQASPPETKKP</sequence>
<dbReference type="InterPro" id="IPR036728">
    <property type="entry name" value="PBP_GOBP_sf"/>
</dbReference>
<evidence type="ECO:0000313" key="2">
    <source>
        <dbReference type="RefSeq" id="XP_028147466.1"/>
    </source>
</evidence>
<dbReference type="InterPro" id="IPR006170">
    <property type="entry name" value="PBP/GOBP"/>
</dbReference>
<proteinExistence type="predicted"/>
<dbReference type="RefSeq" id="XP_028147466.1">
    <property type="nucleotide sequence ID" value="XM_028291665.1"/>
</dbReference>
<organism evidence="2">
    <name type="scientific">Diabrotica virgifera virgifera</name>
    <name type="common">western corn rootworm</name>
    <dbReference type="NCBI Taxonomy" id="50390"/>
    <lineage>
        <taxon>Eukaryota</taxon>
        <taxon>Metazoa</taxon>
        <taxon>Ecdysozoa</taxon>
        <taxon>Arthropoda</taxon>
        <taxon>Hexapoda</taxon>
        <taxon>Insecta</taxon>
        <taxon>Pterygota</taxon>
        <taxon>Neoptera</taxon>
        <taxon>Endopterygota</taxon>
        <taxon>Coleoptera</taxon>
        <taxon>Polyphaga</taxon>
        <taxon>Cucujiformia</taxon>
        <taxon>Chrysomeloidea</taxon>
        <taxon>Chrysomelidae</taxon>
        <taxon>Galerucinae</taxon>
        <taxon>Diabroticina</taxon>
        <taxon>Diabroticites</taxon>
        <taxon>Diabrotica</taxon>
    </lineage>
</organism>